<dbReference type="Pfam" id="PF14559">
    <property type="entry name" value="TPR_19"/>
    <property type="match status" value="1"/>
</dbReference>
<keyword evidence="2 8" id="KW-0479">Metal-binding</keyword>
<evidence type="ECO:0000256" key="2">
    <source>
        <dbReference type="ARBA" id="ARBA00022723"/>
    </source>
</evidence>
<gene>
    <name evidence="10" type="ORF">GCM10023333_13230</name>
</gene>
<comment type="cofactor">
    <cofactor evidence="8">
        <name>Zn(2+)</name>
        <dbReference type="ChEBI" id="CHEBI:29105"/>
    </cofactor>
    <text evidence="8">Binds 1 zinc ion per subunit.</text>
</comment>
<feature type="binding site" evidence="8">
    <location>
        <position position="110"/>
    </location>
    <ligand>
        <name>Zn(2+)</name>
        <dbReference type="ChEBI" id="CHEBI:29105"/>
        <note>catalytic</note>
    </ligand>
</feature>
<dbReference type="InterPro" id="IPR001915">
    <property type="entry name" value="Peptidase_M48"/>
</dbReference>
<dbReference type="EMBL" id="BAABJZ010000016">
    <property type="protein sequence ID" value="GAA4880360.1"/>
    <property type="molecule type" value="Genomic_DNA"/>
</dbReference>
<keyword evidence="5 8" id="KW-0378">Hydrolase</keyword>
<evidence type="ECO:0000256" key="3">
    <source>
        <dbReference type="ARBA" id="ARBA00022729"/>
    </source>
</evidence>
<evidence type="ECO:0000256" key="8">
    <source>
        <dbReference type="HAMAP-Rule" id="MF_00997"/>
    </source>
</evidence>
<keyword evidence="1 8" id="KW-0645">Protease</keyword>
<comment type="subcellular location">
    <subcellularLocation>
        <location evidence="8">Periplasm</location>
    </subcellularLocation>
</comment>
<keyword evidence="3 8" id="KW-0732">Signal</keyword>
<keyword evidence="6 8" id="KW-0862">Zinc</keyword>
<evidence type="ECO:0000313" key="10">
    <source>
        <dbReference type="EMBL" id="GAA4880360.1"/>
    </source>
</evidence>
<reference evidence="11" key="1">
    <citation type="journal article" date="2019" name="Int. J. Syst. Evol. Microbiol.">
        <title>The Global Catalogue of Microorganisms (GCM) 10K type strain sequencing project: providing services to taxonomists for standard genome sequencing and annotation.</title>
        <authorList>
            <consortium name="The Broad Institute Genomics Platform"/>
            <consortium name="The Broad Institute Genome Sequencing Center for Infectious Disease"/>
            <person name="Wu L."/>
            <person name="Ma J."/>
        </authorList>
    </citation>
    <scope>NUCLEOTIDE SEQUENCE [LARGE SCALE GENOMIC DNA]</scope>
    <source>
        <strain evidence="11">JCM 18401</strain>
    </source>
</reference>
<feature type="binding site" evidence="8">
    <location>
        <position position="175"/>
    </location>
    <ligand>
        <name>Zn(2+)</name>
        <dbReference type="ChEBI" id="CHEBI:29105"/>
        <note>catalytic</note>
    </ligand>
</feature>
<name>A0ABP9EKS9_9GAMM</name>
<evidence type="ECO:0000256" key="5">
    <source>
        <dbReference type="ARBA" id="ARBA00022801"/>
    </source>
</evidence>
<keyword evidence="4 8" id="KW-0574">Periplasm</keyword>
<sequence length="460" mass="51510">MAGANTLPDLGTAAVSTLTIEKEIEVGGFYMRVLRNQLPIVSDPVMNEYLNDVGYKLVANSNNVRTPFKFFLVNNSDINAFAFFGGHVGVHTALFHHADSESELASVLAHEVAHVTQRHLARSMEAQQKNAPATLAGVLGSILLAMAAPEAGIAALQSTLALGQQAQINYTRSNELEADRIGMQAMVAAGFDPYAAPSFFGKLAAQYRFASKPPAMLMTHPLPESRIADTRNRAARYPQRNIPDNLMFQLAKARAQVRFSNYSAERAMDVFDRQLRQPTYPFKDAAHYGKALAHFRMDDFAEAEMLIVNLLAKEPQNLFYLDTYTDIMLATDRHDSAIETLERARKNRPNNSVIDLNLANAYLESNQPKQARAILERHLVLSKDDLVVYDLLAQTYQKLDMPAERHMIQAEILALRADYPRAIDQLQHAYRLSRSNALQLARIDARIKQLRSAEQQMRNL</sequence>
<dbReference type="SMART" id="SM00028">
    <property type="entry name" value="TPR"/>
    <property type="match status" value="3"/>
</dbReference>
<dbReference type="Gene3D" id="1.25.40.10">
    <property type="entry name" value="Tetratricopeptide repeat domain"/>
    <property type="match status" value="1"/>
</dbReference>
<dbReference type="SUPFAM" id="SSF48452">
    <property type="entry name" value="TPR-like"/>
    <property type="match status" value="1"/>
</dbReference>
<evidence type="ECO:0000259" key="9">
    <source>
        <dbReference type="Pfam" id="PF01435"/>
    </source>
</evidence>
<dbReference type="InterPro" id="IPR030873">
    <property type="entry name" value="Protease_BepA"/>
</dbReference>
<dbReference type="HAMAP" id="MF_00997">
    <property type="entry name" value="Protease_BepA"/>
    <property type="match status" value="1"/>
</dbReference>
<dbReference type="Proteomes" id="UP001499988">
    <property type="component" value="Unassembled WGS sequence"/>
</dbReference>
<protein>
    <recommendedName>
        <fullName evidence="8">Putative beta-barrel assembly-enhancing protease</fullName>
        <ecNumber evidence="8">3.4.-.-</ecNumber>
    </recommendedName>
</protein>
<evidence type="ECO:0000313" key="11">
    <source>
        <dbReference type="Proteomes" id="UP001499988"/>
    </source>
</evidence>
<comment type="similarity">
    <text evidence="8">Belongs to the peptidase M48 family. BepA subfamily.</text>
</comment>
<feature type="binding site" evidence="8">
    <location>
        <position position="114"/>
    </location>
    <ligand>
        <name>Zn(2+)</name>
        <dbReference type="ChEBI" id="CHEBI:29105"/>
        <note>catalytic</note>
    </ligand>
</feature>
<evidence type="ECO:0000256" key="7">
    <source>
        <dbReference type="ARBA" id="ARBA00023049"/>
    </source>
</evidence>
<dbReference type="Gene3D" id="3.30.2010.10">
    <property type="entry name" value="Metalloproteases ('zincins'), catalytic domain"/>
    <property type="match status" value="1"/>
</dbReference>
<comment type="caution">
    <text evidence="10">The sequence shown here is derived from an EMBL/GenBank/DDBJ whole genome shotgun (WGS) entry which is preliminary data.</text>
</comment>
<feature type="active site" description="Proton donor" evidence="8">
    <location>
        <position position="179"/>
    </location>
</feature>
<dbReference type="PANTHER" id="PTHR22726">
    <property type="entry name" value="METALLOENDOPEPTIDASE OMA1"/>
    <property type="match status" value="1"/>
</dbReference>
<comment type="function">
    <text evidence="8">Functions as both a chaperone and a metalloprotease. Maintains the integrity of the outer membrane by promoting either the assembly or the elimination of outer membrane proteins, depending on their folding state.</text>
</comment>
<proteinExistence type="inferred from homology"/>
<dbReference type="InterPro" id="IPR019734">
    <property type="entry name" value="TPR_rpt"/>
</dbReference>
<feature type="domain" description="Peptidase M48" evidence="9">
    <location>
        <begin position="47"/>
        <end position="233"/>
    </location>
</feature>
<dbReference type="InterPro" id="IPR011990">
    <property type="entry name" value="TPR-like_helical_dom_sf"/>
</dbReference>
<evidence type="ECO:0000256" key="6">
    <source>
        <dbReference type="ARBA" id="ARBA00022833"/>
    </source>
</evidence>
<organism evidence="10 11">
    <name type="scientific">Ferrimonas pelagia</name>
    <dbReference type="NCBI Taxonomy" id="1177826"/>
    <lineage>
        <taxon>Bacteria</taxon>
        <taxon>Pseudomonadati</taxon>
        <taxon>Pseudomonadota</taxon>
        <taxon>Gammaproteobacteria</taxon>
        <taxon>Alteromonadales</taxon>
        <taxon>Ferrimonadaceae</taxon>
        <taxon>Ferrimonas</taxon>
    </lineage>
</organism>
<dbReference type="InterPro" id="IPR051156">
    <property type="entry name" value="Mito/Outer_Membr_Metalloprot"/>
</dbReference>
<dbReference type="Pfam" id="PF01435">
    <property type="entry name" value="Peptidase_M48"/>
    <property type="match status" value="1"/>
</dbReference>
<evidence type="ECO:0000256" key="4">
    <source>
        <dbReference type="ARBA" id="ARBA00022764"/>
    </source>
</evidence>
<keyword evidence="7 8" id="KW-0482">Metalloprotease</keyword>
<feature type="active site" evidence="8">
    <location>
        <position position="111"/>
    </location>
</feature>
<keyword evidence="11" id="KW-1185">Reference proteome</keyword>
<accession>A0ABP9EKS9</accession>
<dbReference type="EC" id="3.4.-.-" evidence="8"/>
<evidence type="ECO:0000256" key="1">
    <source>
        <dbReference type="ARBA" id="ARBA00022670"/>
    </source>
</evidence>
<dbReference type="GO" id="GO:0008237">
    <property type="term" value="F:metallopeptidase activity"/>
    <property type="evidence" value="ECO:0007669"/>
    <property type="project" value="UniProtKB-KW"/>
</dbReference>
<dbReference type="PANTHER" id="PTHR22726:SF1">
    <property type="entry name" value="METALLOENDOPEPTIDASE OMA1, MITOCHONDRIAL"/>
    <property type="match status" value="1"/>
</dbReference>